<dbReference type="Gene3D" id="3.40.50.1100">
    <property type="match status" value="2"/>
</dbReference>
<dbReference type="OrthoDB" id="9811476at2"/>
<reference evidence="6 7" key="1">
    <citation type="submission" date="2019-02" db="EMBL/GenBank/DDBJ databases">
        <title>Deep-cultivation of Planctomycetes and their phenomic and genomic characterization uncovers novel biology.</title>
        <authorList>
            <person name="Wiegand S."/>
            <person name="Jogler M."/>
            <person name="Boedeker C."/>
            <person name="Pinto D."/>
            <person name="Vollmers J."/>
            <person name="Rivas-Marin E."/>
            <person name="Kohn T."/>
            <person name="Peeters S.H."/>
            <person name="Heuer A."/>
            <person name="Rast P."/>
            <person name="Oberbeckmann S."/>
            <person name="Bunk B."/>
            <person name="Jeske O."/>
            <person name="Meyerdierks A."/>
            <person name="Storesund J.E."/>
            <person name="Kallscheuer N."/>
            <person name="Luecker S."/>
            <person name="Lage O.M."/>
            <person name="Pohl T."/>
            <person name="Merkel B.J."/>
            <person name="Hornburger P."/>
            <person name="Mueller R.-W."/>
            <person name="Bruemmer F."/>
            <person name="Labrenz M."/>
            <person name="Spormann A.M."/>
            <person name="Op den Camp H."/>
            <person name="Overmann J."/>
            <person name="Amann R."/>
            <person name="Jetten M.S.M."/>
            <person name="Mascher T."/>
            <person name="Medema M.H."/>
            <person name="Devos D.P."/>
            <person name="Kaster A.-K."/>
            <person name="Ovreas L."/>
            <person name="Rohde M."/>
            <person name="Galperin M.Y."/>
            <person name="Jogler C."/>
        </authorList>
    </citation>
    <scope>NUCLEOTIDE SEQUENCE [LARGE SCALE GENOMIC DNA]</scope>
    <source>
        <strain evidence="6 7">HG66A1</strain>
    </source>
</reference>
<dbReference type="CDD" id="cd01562">
    <property type="entry name" value="Thr-dehyd"/>
    <property type="match status" value="1"/>
</dbReference>
<dbReference type="GO" id="GO:0006567">
    <property type="term" value="P:L-threonine catabolic process"/>
    <property type="evidence" value="ECO:0007669"/>
    <property type="project" value="TreeGrafter"/>
</dbReference>
<dbReference type="InterPro" id="IPR050147">
    <property type="entry name" value="Ser/Thr_Dehydratase"/>
</dbReference>
<dbReference type="InterPro" id="IPR036052">
    <property type="entry name" value="TrpB-like_PALP_sf"/>
</dbReference>
<proteinExistence type="inferred from homology"/>
<dbReference type="SUPFAM" id="SSF53686">
    <property type="entry name" value="Tryptophan synthase beta subunit-like PLP-dependent enzymes"/>
    <property type="match status" value="1"/>
</dbReference>
<dbReference type="Proteomes" id="UP000320421">
    <property type="component" value="Chromosome"/>
</dbReference>
<feature type="domain" description="Tryptophan synthase beta chain-like PALP" evidence="5">
    <location>
        <begin position="19"/>
        <end position="305"/>
    </location>
</feature>
<evidence type="ECO:0000256" key="4">
    <source>
        <dbReference type="ARBA" id="ARBA00023239"/>
    </source>
</evidence>
<accession>A0A517PVD9</accession>
<protein>
    <submittedName>
        <fullName evidence="6">L-threonine dehydratase catabolic TdcB</fullName>
        <ecNumber evidence="6">4.3.1.19</ecNumber>
    </submittedName>
</protein>
<dbReference type="InterPro" id="IPR001926">
    <property type="entry name" value="TrpB-like_PALP"/>
</dbReference>
<evidence type="ECO:0000313" key="7">
    <source>
        <dbReference type="Proteomes" id="UP000320421"/>
    </source>
</evidence>
<evidence type="ECO:0000256" key="2">
    <source>
        <dbReference type="ARBA" id="ARBA00010869"/>
    </source>
</evidence>
<organism evidence="6 7">
    <name type="scientific">Gimesia chilikensis</name>
    <dbReference type="NCBI Taxonomy" id="2605989"/>
    <lineage>
        <taxon>Bacteria</taxon>
        <taxon>Pseudomonadati</taxon>
        <taxon>Planctomycetota</taxon>
        <taxon>Planctomycetia</taxon>
        <taxon>Planctomycetales</taxon>
        <taxon>Planctomycetaceae</taxon>
        <taxon>Gimesia</taxon>
    </lineage>
</organism>
<dbReference type="AlphaFoldDB" id="A0A517PVD9"/>
<evidence type="ECO:0000256" key="3">
    <source>
        <dbReference type="ARBA" id="ARBA00022898"/>
    </source>
</evidence>
<dbReference type="GO" id="GO:0009097">
    <property type="term" value="P:isoleucine biosynthetic process"/>
    <property type="evidence" value="ECO:0007669"/>
    <property type="project" value="TreeGrafter"/>
</dbReference>
<dbReference type="GO" id="GO:0003941">
    <property type="term" value="F:L-serine ammonia-lyase activity"/>
    <property type="evidence" value="ECO:0007669"/>
    <property type="project" value="TreeGrafter"/>
</dbReference>
<name>A0A517PVD9_9PLAN</name>
<comment type="similarity">
    <text evidence="2">Belongs to the serine/threonine dehydratase family.</text>
</comment>
<dbReference type="PANTHER" id="PTHR48078:SF7">
    <property type="entry name" value="BLL6502 PROTEIN"/>
    <property type="match status" value="1"/>
</dbReference>
<evidence type="ECO:0000256" key="1">
    <source>
        <dbReference type="ARBA" id="ARBA00001933"/>
    </source>
</evidence>
<comment type="cofactor">
    <cofactor evidence="1">
        <name>pyridoxal 5'-phosphate</name>
        <dbReference type="ChEBI" id="CHEBI:597326"/>
    </cofactor>
</comment>
<sequence>MQAPTFQDIQEALPRVREVLAPTPLYEWPGLSQLTGTRLFLKHENHQPVGAFKVRGGINLVSTLSDAEREAGIMGCSTGNHGQSLAFAARRFGIKCTIVVPRHNNPDKVRAIQMLGAEIIEAGEDFNEAKHYLETELVDGKRRYVHSANEPKLIAGVGTQGIEIFETLPDPDVVIVPVGMGSGVCGTGIVAKHLRPQTEVIAVQAENAPANQLSWKAGSPQTTETAQTWAEGVATRAGAELTQQIMQSVVDDFLLVGEDEMRLAAYHILQKTHNLAEGAGAAALAAVLKYPDRFAGKKVVAVFSGGNLNLAELPEILRLGSEQSA</sequence>
<keyword evidence="7" id="KW-1185">Reference proteome</keyword>
<dbReference type="EC" id="4.3.1.19" evidence="6"/>
<keyword evidence="4 6" id="KW-0456">Lyase</keyword>
<dbReference type="RefSeq" id="WP_145190612.1">
    <property type="nucleotide sequence ID" value="NZ_CP036266.1"/>
</dbReference>
<dbReference type="Pfam" id="PF00291">
    <property type="entry name" value="PALP"/>
    <property type="match status" value="1"/>
</dbReference>
<dbReference type="GO" id="GO:0006565">
    <property type="term" value="P:L-serine catabolic process"/>
    <property type="evidence" value="ECO:0007669"/>
    <property type="project" value="TreeGrafter"/>
</dbReference>
<dbReference type="GO" id="GO:0004794">
    <property type="term" value="F:threonine deaminase activity"/>
    <property type="evidence" value="ECO:0007669"/>
    <property type="project" value="UniProtKB-EC"/>
</dbReference>
<gene>
    <name evidence="6" type="primary">tdcB</name>
    <name evidence="6" type="ORF">HG66A1_51580</name>
</gene>
<dbReference type="PANTHER" id="PTHR48078">
    <property type="entry name" value="THREONINE DEHYDRATASE, MITOCHONDRIAL-RELATED"/>
    <property type="match status" value="1"/>
</dbReference>
<dbReference type="EMBL" id="CP036266">
    <property type="protein sequence ID" value="QDT23341.1"/>
    <property type="molecule type" value="Genomic_DNA"/>
</dbReference>
<evidence type="ECO:0000313" key="6">
    <source>
        <dbReference type="EMBL" id="QDT23341.1"/>
    </source>
</evidence>
<dbReference type="FunFam" id="3.40.50.1100:FF:000005">
    <property type="entry name" value="Threonine dehydratase catabolic"/>
    <property type="match status" value="1"/>
</dbReference>
<keyword evidence="3" id="KW-0663">Pyridoxal phosphate</keyword>
<evidence type="ECO:0000259" key="5">
    <source>
        <dbReference type="Pfam" id="PF00291"/>
    </source>
</evidence>